<dbReference type="FunCoup" id="W2RWJ6">
    <property type="interactions" value="215"/>
</dbReference>
<evidence type="ECO:0000313" key="4">
    <source>
        <dbReference type="Proteomes" id="UP000030752"/>
    </source>
</evidence>
<feature type="compositionally biased region" description="Polar residues" evidence="1">
    <location>
        <begin position="228"/>
        <end position="242"/>
    </location>
</feature>
<dbReference type="AlphaFoldDB" id="W2RWJ6"/>
<organism evidence="3 4">
    <name type="scientific">Cyphellophora europaea (strain CBS 101466)</name>
    <name type="common">Phialophora europaea</name>
    <dbReference type="NCBI Taxonomy" id="1220924"/>
    <lineage>
        <taxon>Eukaryota</taxon>
        <taxon>Fungi</taxon>
        <taxon>Dikarya</taxon>
        <taxon>Ascomycota</taxon>
        <taxon>Pezizomycotina</taxon>
        <taxon>Eurotiomycetes</taxon>
        <taxon>Chaetothyriomycetidae</taxon>
        <taxon>Chaetothyriales</taxon>
        <taxon>Cyphellophoraceae</taxon>
        <taxon>Cyphellophora</taxon>
    </lineage>
</organism>
<keyword evidence="4" id="KW-1185">Reference proteome</keyword>
<feature type="compositionally biased region" description="Low complexity" evidence="1">
    <location>
        <begin position="144"/>
        <end position="154"/>
    </location>
</feature>
<protein>
    <recommendedName>
        <fullName evidence="2">25S rRNA (uridine-N(3))-methyltransferase BMT5-like domain-containing protein</fullName>
    </recommendedName>
</protein>
<reference evidence="3 4" key="1">
    <citation type="submission" date="2013-03" db="EMBL/GenBank/DDBJ databases">
        <title>The Genome Sequence of Phialophora europaea CBS 101466.</title>
        <authorList>
            <consortium name="The Broad Institute Genomics Platform"/>
            <person name="Cuomo C."/>
            <person name="de Hoog S."/>
            <person name="Gorbushina A."/>
            <person name="Walker B."/>
            <person name="Young S.K."/>
            <person name="Zeng Q."/>
            <person name="Gargeya S."/>
            <person name="Fitzgerald M."/>
            <person name="Haas B."/>
            <person name="Abouelleil A."/>
            <person name="Allen A.W."/>
            <person name="Alvarado L."/>
            <person name="Arachchi H.M."/>
            <person name="Berlin A.M."/>
            <person name="Chapman S.B."/>
            <person name="Gainer-Dewar J."/>
            <person name="Goldberg J."/>
            <person name="Griggs A."/>
            <person name="Gujja S."/>
            <person name="Hansen M."/>
            <person name="Howarth C."/>
            <person name="Imamovic A."/>
            <person name="Ireland A."/>
            <person name="Larimer J."/>
            <person name="McCowan C."/>
            <person name="Murphy C."/>
            <person name="Pearson M."/>
            <person name="Poon T.W."/>
            <person name="Priest M."/>
            <person name="Roberts A."/>
            <person name="Saif S."/>
            <person name="Shea T."/>
            <person name="Sisk P."/>
            <person name="Sykes S."/>
            <person name="Wortman J."/>
            <person name="Nusbaum C."/>
            <person name="Birren B."/>
        </authorList>
    </citation>
    <scope>NUCLEOTIDE SEQUENCE [LARGE SCALE GENOMIC DNA]</scope>
    <source>
        <strain evidence="3 4">CBS 101466</strain>
    </source>
</reference>
<dbReference type="InterPro" id="IPR019446">
    <property type="entry name" value="BMT5-like"/>
</dbReference>
<evidence type="ECO:0000313" key="3">
    <source>
        <dbReference type="EMBL" id="ETN40695.1"/>
    </source>
</evidence>
<sequence length="389" mass="43089">MGKVKKQTQTSNKHGPGRQGQNAIKRRQHSQVLPQKQLQQRKTPKVHPVQASQQPKVPFSTRDNVLLIGEGDFSFALSLIKNYRPGAVTATCYDTEADLVQKYPGVHATISKLAPEGFNGDASQAVNEPEDGESFEGFSPPSSPNSGSSKAAPAPAHSRVHVLYGIDATALSTIHRKTLRALGPFTKIVFNFPHVGGLSTDVNRQVRANQELLVKFFDAAKPQLASLTTTPSITSQRPPTTAKSDRYDTDESEASDDEATDSSPSTPSPQILVSLFTSHPYTLWNIRDLARHCGLQVQESFRFPWEAYPGYQHARTAGDITTGKDRSDEGKRRGKWRGEEREARCYVLEVKGEEAGRGTQQWQQRRQKQQQGKQQAKRKRGEESGEESD</sequence>
<dbReference type="GO" id="GO:0005737">
    <property type="term" value="C:cytoplasm"/>
    <property type="evidence" value="ECO:0007669"/>
    <property type="project" value="TreeGrafter"/>
</dbReference>
<gene>
    <name evidence="3" type="ORF">HMPREF1541_04974</name>
</gene>
<feature type="region of interest" description="Disordered" evidence="1">
    <location>
        <begin position="354"/>
        <end position="389"/>
    </location>
</feature>
<dbReference type="GeneID" id="19972313"/>
<dbReference type="Proteomes" id="UP000030752">
    <property type="component" value="Unassembled WGS sequence"/>
</dbReference>
<feature type="domain" description="25S rRNA (uridine-N(3))-methyltransferase BMT5-like" evidence="2">
    <location>
        <begin position="158"/>
        <end position="315"/>
    </location>
</feature>
<dbReference type="OrthoDB" id="273345at2759"/>
<feature type="domain" description="25S rRNA (uridine-N(3))-methyltransferase BMT5-like" evidence="2">
    <location>
        <begin position="66"/>
        <end position="117"/>
    </location>
</feature>
<dbReference type="Pfam" id="PF10354">
    <property type="entry name" value="BMT5-like"/>
    <property type="match status" value="2"/>
</dbReference>
<dbReference type="InParanoid" id="W2RWJ6"/>
<dbReference type="HOGENOM" id="CLU_035438_0_1_1"/>
<accession>W2RWJ6</accession>
<feature type="compositionally biased region" description="Low complexity" evidence="1">
    <location>
        <begin position="357"/>
        <end position="374"/>
    </location>
</feature>
<proteinExistence type="predicted"/>
<dbReference type="GO" id="GO:0070042">
    <property type="term" value="F:rRNA (uridine-N3-)-methyltransferase activity"/>
    <property type="evidence" value="ECO:0007669"/>
    <property type="project" value="InterPro"/>
</dbReference>
<feature type="region of interest" description="Disordered" evidence="1">
    <location>
        <begin position="1"/>
        <end position="57"/>
    </location>
</feature>
<dbReference type="EMBL" id="KB822720">
    <property type="protein sequence ID" value="ETN40695.1"/>
    <property type="molecule type" value="Genomic_DNA"/>
</dbReference>
<dbReference type="PANTHER" id="PTHR11538:SF26">
    <property type="entry name" value="FERREDOXIN-FOLD ANTICODON-BINDING DOMAIN-CONTAINING PROTEIN 1"/>
    <property type="match status" value="1"/>
</dbReference>
<feature type="compositionally biased region" description="Basic and acidic residues" evidence="1">
    <location>
        <begin position="322"/>
        <end position="337"/>
    </location>
</feature>
<feature type="compositionally biased region" description="Acidic residues" evidence="1">
    <location>
        <begin position="250"/>
        <end position="260"/>
    </location>
</feature>
<dbReference type="STRING" id="1220924.W2RWJ6"/>
<feature type="compositionally biased region" description="Polar residues" evidence="1">
    <location>
        <begin position="30"/>
        <end position="41"/>
    </location>
</feature>
<feature type="region of interest" description="Disordered" evidence="1">
    <location>
        <begin position="228"/>
        <end position="271"/>
    </location>
</feature>
<feature type="region of interest" description="Disordered" evidence="1">
    <location>
        <begin position="316"/>
        <end position="337"/>
    </location>
</feature>
<name>W2RWJ6_CYPE1</name>
<dbReference type="PANTHER" id="PTHR11538">
    <property type="entry name" value="PHENYLALANYL-TRNA SYNTHETASE"/>
    <property type="match status" value="1"/>
</dbReference>
<dbReference type="RefSeq" id="XP_008717538.1">
    <property type="nucleotide sequence ID" value="XM_008719316.1"/>
</dbReference>
<dbReference type="VEuPathDB" id="FungiDB:HMPREF1541_04974"/>
<dbReference type="GO" id="GO:0070475">
    <property type="term" value="P:rRNA base methylation"/>
    <property type="evidence" value="ECO:0007669"/>
    <property type="project" value="InterPro"/>
</dbReference>
<feature type="region of interest" description="Disordered" evidence="1">
    <location>
        <begin position="115"/>
        <end position="154"/>
    </location>
</feature>
<evidence type="ECO:0000259" key="2">
    <source>
        <dbReference type="Pfam" id="PF10354"/>
    </source>
</evidence>
<dbReference type="eggNOG" id="KOG4174">
    <property type="taxonomic scope" value="Eukaryota"/>
</dbReference>
<evidence type="ECO:0000256" key="1">
    <source>
        <dbReference type="SAM" id="MobiDB-lite"/>
    </source>
</evidence>